<dbReference type="GO" id="GO:0004222">
    <property type="term" value="F:metalloendopeptidase activity"/>
    <property type="evidence" value="ECO:0007669"/>
    <property type="project" value="InterPro"/>
</dbReference>
<dbReference type="Gene3D" id="3.30.2010.10">
    <property type="entry name" value="Metalloproteases ('zincins'), catalytic domain"/>
    <property type="match status" value="1"/>
</dbReference>
<reference evidence="8" key="1">
    <citation type="submission" date="2016-04" db="EMBL/GenBank/DDBJ databases">
        <authorList>
            <person name="Evans L.H."/>
            <person name="Alamgir A."/>
            <person name="Owens N."/>
            <person name="Weber N.D."/>
            <person name="Virtaneva K."/>
            <person name="Barbian K."/>
            <person name="Babar A."/>
            <person name="Rosenke K."/>
        </authorList>
    </citation>
    <scope>NUCLEOTIDE SEQUENCE</scope>
    <source>
        <strain evidence="8">86</strain>
    </source>
</reference>
<evidence type="ECO:0000256" key="1">
    <source>
        <dbReference type="ARBA" id="ARBA00022670"/>
    </source>
</evidence>
<dbReference type="GO" id="GO:0051603">
    <property type="term" value="P:proteolysis involved in protein catabolic process"/>
    <property type="evidence" value="ECO:0007669"/>
    <property type="project" value="TreeGrafter"/>
</dbReference>
<evidence type="ECO:0000256" key="4">
    <source>
        <dbReference type="ARBA" id="ARBA00022833"/>
    </source>
</evidence>
<dbReference type="InterPro" id="IPR051156">
    <property type="entry name" value="Mito/Outer_Membr_Metalloprot"/>
</dbReference>
<evidence type="ECO:0000256" key="5">
    <source>
        <dbReference type="ARBA" id="ARBA00023049"/>
    </source>
</evidence>
<feature type="domain" description="Peptidase M48" evidence="7">
    <location>
        <begin position="75"/>
        <end position="262"/>
    </location>
</feature>
<accession>A0A212JWW6</accession>
<comment type="cofactor">
    <cofactor evidence="6">
        <name>Zn(2+)</name>
        <dbReference type="ChEBI" id="CHEBI:29105"/>
    </cofactor>
    <text evidence="6">Binds 1 zinc ion per subunit.</text>
</comment>
<evidence type="ECO:0000313" key="8">
    <source>
        <dbReference type="EMBL" id="SBW03941.1"/>
    </source>
</evidence>
<dbReference type="GO" id="GO:0046872">
    <property type="term" value="F:metal ion binding"/>
    <property type="evidence" value="ECO:0007669"/>
    <property type="project" value="UniProtKB-KW"/>
</dbReference>
<keyword evidence="3 6" id="KW-0378">Hydrolase</keyword>
<dbReference type="PROSITE" id="PS51257">
    <property type="entry name" value="PROKAR_LIPOPROTEIN"/>
    <property type="match status" value="1"/>
</dbReference>
<name>A0A212JWW6_9DELT</name>
<dbReference type="PANTHER" id="PTHR22726:SF24">
    <property type="entry name" value="M48 FAMILY METALLOPEPTIDASE"/>
    <property type="match status" value="1"/>
</dbReference>
<dbReference type="AlphaFoldDB" id="A0A212JWW6"/>
<dbReference type="PANTHER" id="PTHR22726">
    <property type="entry name" value="METALLOENDOPEPTIDASE OMA1"/>
    <property type="match status" value="1"/>
</dbReference>
<keyword evidence="1 6" id="KW-0645">Protease</keyword>
<comment type="similarity">
    <text evidence="6">Belongs to the peptidase M48 family.</text>
</comment>
<keyword evidence="4 6" id="KW-0862">Zinc</keyword>
<evidence type="ECO:0000256" key="6">
    <source>
        <dbReference type="RuleBase" id="RU003983"/>
    </source>
</evidence>
<dbReference type="Pfam" id="PF01435">
    <property type="entry name" value="Peptidase_M48"/>
    <property type="match status" value="1"/>
</dbReference>
<keyword evidence="2" id="KW-0479">Metal-binding</keyword>
<sequence length="274" mass="29232">MTLCAKRSPFPLSAGFSRCALILAALACLVLSGCASVPYTNRSQLVFMSESEELSLGAQASQQVLAKEPEEKGTARAARVERVGKRIAAVAERPQFQWEFHTIPSEELNAFCLPGGKVFVYTALLNLTQGNDNELAAVMGHEIAHAVARHGAERSSQNQIAAVGQMAAQIGVAAATGSAQAGDSVGQGYGLIAQLGFLLPYSRTHETEADTIGIILAAKAGYDPRAALSFWKKMAAKNTGKEPPALLSTHPLNEQRIEDLEAAMPKAMEYYTKK</sequence>
<dbReference type="GO" id="GO:0016020">
    <property type="term" value="C:membrane"/>
    <property type="evidence" value="ECO:0007669"/>
    <property type="project" value="TreeGrafter"/>
</dbReference>
<evidence type="ECO:0000259" key="7">
    <source>
        <dbReference type="Pfam" id="PF01435"/>
    </source>
</evidence>
<proteinExistence type="inferred from homology"/>
<protein>
    <submittedName>
        <fullName evidence="8">Peptidase M48 Ste24p</fullName>
    </submittedName>
</protein>
<evidence type="ECO:0000256" key="3">
    <source>
        <dbReference type="ARBA" id="ARBA00022801"/>
    </source>
</evidence>
<organism evidence="8">
    <name type="scientific">uncultured delta proteobacterium</name>
    <dbReference type="NCBI Taxonomy" id="34034"/>
    <lineage>
        <taxon>Bacteria</taxon>
        <taxon>Deltaproteobacteria</taxon>
        <taxon>environmental samples</taxon>
    </lineage>
</organism>
<keyword evidence="5 6" id="KW-0482">Metalloprotease</keyword>
<evidence type="ECO:0000256" key="2">
    <source>
        <dbReference type="ARBA" id="ARBA00022723"/>
    </source>
</evidence>
<gene>
    <name evidence="8" type="ORF">KL86DPRO_20230</name>
</gene>
<dbReference type="InterPro" id="IPR001915">
    <property type="entry name" value="Peptidase_M48"/>
</dbReference>
<dbReference type="CDD" id="cd07331">
    <property type="entry name" value="M48C_Oma1_like"/>
    <property type="match status" value="1"/>
</dbReference>
<dbReference type="EMBL" id="FLUQ01000002">
    <property type="protein sequence ID" value="SBW03941.1"/>
    <property type="molecule type" value="Genomic_DNA"/>
</dbReference>